<proteinExistence type="inferred from homology"/>
<protein>
    <submittedName>
        <fullName evidence="13">Berberine bridge enzyme-like 8</fullName>
    </submittedName>
</protein>
<feature type="domain" description="FAD-binding PCMH-type" evidence="11">
    <location>
        <begin position="75"/>
        <end position="249"/>
    </location>
</feature>
<comment type="similarity">
    <text evidence="3">Belongs to the oxygen-dependent FAD-linked oxidoreductase family.</text>
</comment>
<evidence type="ECO:0000313" key="13">
    <source>
        <dbReference type="RefSeq" id="XP_027060940.1"/>
    </source>
</evidence>
<feature type="chain" id="PRO_5028191355" evidence="10">
    <location>
        <begin position="26"/>
        <end position="533"/>
    </location>
</feature>
<dbReference type="Gene3D" id="3.40.462.20">
    <property type="match status" value="1"/>
</dbReference>
<evidence type="ECO:0000256" key="1">
    <source>
        <dbReference type="ARBA" id="ARBA00001974"/>
    </source>
</evidence>
<feature type="signal peptide" evidence="10">
    <location>
        <begin position="1"/>
        <end position="25"/>
    </location>
</feature>
<evidence type="ECO:0000259" key="11">
    <source>
        <dbReference type="PROSITE" id="PS51387"/>
    </source>
</evidence>
<dbReference type="PROSITE" id="PS51387">
    <property type="entry name" value="FAD_PCMH"/>
    <property type="match status" value="1"/>
</dbReference>
<comment type="cofactor">
    <cofactor evidence="1">
        <name>FAD</name>
        <dbReference type="ChEBI" id="CHEBI:57692"/>
    </cofactor>
</comment>
<keyword evidence="5" id="KW-0285">Flavoprotein</keyword>
<dbReference type="InterPro" id="IPR036318">
    <property type="entry name" value="FAD-bd_PCMH-like_sf"/>
</dbReference>
<dbReference type="RefSeq" id="XP_027060940.1">
    <property type="nucleotide sequence ID" value="XM_027205139.2"/>
</dbReference>
<evidence type="ECO:0000313" key="12">
    <source>
        <dbReference type="Proteomes" id="UP001652660"/>
    </source>
</evidence>
<organism evidence="12 13">
    <name type="scientific">Coffea arabica</name>
    <name type="common">Arabian coffee</name>
    <dbReference type="NCBI Taxonomy" id="13443"/>
    <lineage>
        <taxon>Eukaryota</taxon>
        <taxon>Viridiplantae</taxon>
        <taxon>Streptophyta</taxon>
        <taxon>Embryophyta</taxon>
        <taxon>Tracheophyta</taxon>
        <taxon>Spermatophyta</taxon>
        <taxon>Magnoliopsida</taxon>
        <taxon>eudicotyledons</taxon>
        <taxon>Gunneridae</taxon>
        <taxon>Pentapetalae</taxon>
        <taxon>asterids</taxon>
        <taxon>lamiids</taxon>
        <taxon>Gentianales</taxon>
        <taxon>Rubiaceae</taxon>
        <taxon>Ixoroideae</taxon>
        <taxon>Gardenieae complex</taxon>
        <taxon>Bertiereae - Coffeeae clade</taxon>
        <taxon>Coffeeae</taxon>
        <taxon>Coffea</taxon>
    </lineage>
</organism>
<keyword evidence="8" id="KW-1015">Disulfide bond</keyword>
<dbReference type="FunFam" id="3.30.43.10:FF:000004">
    <property type="entry name" value="Berberine bridge enzyme-like 15"/>
    <property type="match status" value="1"/>
</dbReference>
<keyword evidence="12" id="KW-1185">Reference proteome</keyword>
<dbReference type="GO" id="GO:0071949">
    <property type="term" value="F:FAD binding"/>
    <property type="evidence" value="ECO:0007669"/>
    <property type="project" value="InterPro"/>
</dbReference>
<reference evidence="13" key="2">
    <citation type="submission" date="2025-08" db="UniProtKB">
        <authorList>
            <consortium name="RefSeq"/>
        </authorList>
    </citation>
    <scope>IDENTIFICATION</scope>
    <source>
        <tissue evidence="13">Leaves</tissue>
    </source>
</reference>
<evidence type="ECO:0000256" key="3">
    <source>
        <dbReference type="ARBA" id="ARBA00005466"/>
    </source>
</evidence>
<evidence type="ECO:0000256" key="2">
    <source>
        <dbReference type="ARBA" id="ARBA00004913"/>
    </source>
</evidence>
<keyword evidence="4" id="KW-0017">Alkaloid metabolism</keyword>
<dbReference type="Gene3D" id="3.30.465.10">
    <property type="match status" value="1"/>
</dbReference>
<keyword evidence="6 10" id="KW-0732">Signal</keyword>
<sequence length="533" mass="59878">MKISYSAVLQFAFLLLIAIWWDSASHPHHEEFVQCLLNYTDSPSDFSKAIYTQNNSSFMSVLDSYIQNLRFLSPEIPKPRVIITALTENQIQAAIFCSKKHRLQMRIRSGGHDLEGTSFISDVPFFVLDMSNFRSTSVDAKSRTAWVGAGATLGELYYSIHEANSSLGFPAGTCPTVGIGGHISGGGYGPLTRQFGLAADNVIDARIIDANGKVLARKSMGEDLFWAIRGGGGASFAVILGYKLKLVEIPEKVTAFSITRTLEQNATQLVYKWQYIASKLPLDLTITLQFVNINSDQTGKRTVQVRFVSVFLGKVDELFSIMNQQFPELGLKKEDCSEMLWIQYIAFHNGQPIGDVKEFLTRRGSRAKLYSKDKSDFAKEPIPEKGLEEILEKLNELPPSMAIMEWSYFGGGVMDTTPESATPFPHRGNLYLIFVEVLWNATNQEVVSKQRIDWIKKLYKVIGKYVPNNPRAAYANNRDLDLGVNNKGKTSVEKARIWGAPYFKNNFDRLAEVKTKVDPYNFFKNEQSIPPLH</sequence>
<dbReference type="OrthoDB" id="407275at2759"/>
<dbReference type="GeneID" id="113687552"/>
<evidence type="ECO:0000256" key="9">
    <source>
        <dbReference type="ARBA" id="ARBA00023180"/>
    </source>
</evidence>
<comment type="pathway">
    <text evidence="2">Alkaloid biosynthesis.</text>
</comment>
<evidence type="ECO:0000256" key="4">
    <source>
        <dbReference type="ARBA" id="ARBA00022589"/>
    </source>
</evidence>
<dbReference type="InterPro" id="IPR016166">
    <property type="entry name" value="FAD-bd_PCMH"/>
</dbReference>
<evidence type="ECO:0000256" key="5">
    <source>
        <dbReference type="ARBA" id="ARBA00022630"/>
    </source>
</evidence>
<dbReference type="AlphaFoldDB" id="A0A6P6S451"/>
<name>A0A6P6S451_COFAR</name>
<evidence type="ECO:0000256" key="7">
    <source>
        <dbReference type="ARBA" id="ARBA00022827"/>
    </source>
</evidence>
<keyword evidence="7" id="KW-0274">FAD</keyword>
<dbReference type="InterPro" id="IPR012951">
    <property type="entry name" value="BBE"/>
</dbReference>
<dbReference type="InterPro" id="IPR016169">
    <property type="entry name" value="FAD-bd_PCMH_sub2"/>
</dbReference>
<dbReference type="GO" id="GO:0016491">
    <property type="term" value="F:oxidoreductase activity"/>
    <property type="evidence" value="ECO:0007669"/>
    <property type="project" value="InterPro"/>
</dbReference>
<dbReference type="Pfam" id="PF08031">
    <property type="entry name" value="BBE"/>
    <property type="match status" value="1"/>
</dbReference>
<dbReference type="Proteomes" id="UP001652660">
    <property type="component" value="Chromosome 5e"/>
</dbReference>
<dbReference type="Pfam" id="PF01565">
    <property type="entry name" value="FAD_binding_4"/>
    <property type="match status" value="1"/>
</dbReference>
<evidence type="ECO:0000256" key="8">
    <source>
        <dbReference type="ARBA" id="ARBA00023157"/>
    </source>
</evidence>
<accession>A0A6P6S451</accession>
<reference evidence="12" key="1">
    <citation type="journal article" date="2025" name="Foods">
        <title>Unveiling the Microbial Signatures of Arabica Coffee Cherries: Insights into Ripeness Specific Diversity, Functional Traits, and Implications for Quality and Safety.</title>
        <authorList>
            <consortium name="RefSeq"/>
            <person name="Tenea G.N."/>
            <person name="Cifuentes V."/>
            <person name="Reyes P."/>
            <person name="Cevallos-Vallejos M."/>
        </authorList>
    </citation>
    <scope>NUCLEOTIDE SEQUENCE [LARGE SCALE GENOMIC DNA]</scope>
</reference>
<gene>
    <name evidence="13" type="primary">LOC113687552</name>
</gene>
<keyword evidence="9" id="KW-0325">Glycoprotein</keyword>
<dbReference type="SUPFAM" id="SSF56176">
    <property type="entry name" value="FAD-binding/transporter-associated domain-like"/>
    <property type="match status" value="1"/>
</dbReference>
<evidence type="ECO:0000256" key="6">
    <source>
        <dbReference type="ARBA" id="ARBA00022729"/>
    </source>
</evidence>
<evidence type="ECO:0000256" key="10">
    <source>
        <dbReference type="SAM" id="SignalP"/>
    </source>
</evidence>
<dbReference type="InterPro" id="IPR006094">
    <property type="entry name" value="Oxid_FAD_bind_N"/>
</dbReference>
<dbReference type="Gene3D" id="3.30.43.10">
    <property type="entry name" value="Uridine Diphospho-n-acetylenolpyruvylglucosamine Reductase, domain 2"/>
    <property type="match status" value="1"/>
</dbReference>
<dbReference type="PANTHER" id="PTHR32448">
    <property type="entry name" value="OS08G0158400 PROTEIN"/>
    <property type="match status" value="1"/>
</dbReference>
<dbReference type="InterPro" id="IPR016167">
    <property type="entry name" value="FAD-bd_PCMH_sub1"/>
</dbReference>